<evidence type="ECO:0000256" key="9">
    <source>
        <dbReference type="ARBA" id="ARBA00025772"/>
    </source>
</evidence>
<keyword evidence="6 11" id="KW-0812">Transmembrane</keyword>
<dbReference type="RefSeq" id="WP_179634752.1">
    <property type="nucleotide sequence ID" value="NZ_JACCFH010000001.1"/>
</dbReference>
<keyword evidence="8 11" id="KW-0472">Membrane</keyword>
<evidence type="ECO:0000256" key="7">
    <source>
        <dbReference type="ARBA" id="ARBA00022989"/>
    </source>
</evidence>
<dbReference type="Gene3D" id="3.55.40.10">
    <property type="entry name" value="minor pseudopilin epsh domain"/>
    <property type="match status" value="1"/>
</dbReference>
<evidence type="ECO:0000256" key="4">
    <source>
        <dbReference type="ARBA" id="ARBA00022481"/>
    </source>
</evidence>
<dbReference type="GO" id="GO:0005886">
    <property type="term" value="C:plasma membrane"/>
    <property type="evidence" value="ECO:0007669"/>
    <property type="project" value="UniProtKB-SubCell"/>
</dbReference>
<keyword evidence="4" id="KW-0488">Methylation</keyword>
<dbReference type="InterPro" id="IPR045584">
    <property type="entry name" value="Pilin-like"/>
</dbReference>
<sequence length="175" mass="17748">MPNLPAAATAAAVRGFTLVELMVTVSVLAILGAVAMPSLTAFTASNRLSALSSDLVSSLMLARTEAARAGLPVLVLPATGGVTGNEFAKGWNLYLDNNSSGTQDSGDTLVRTYAALPGTLKMQGSSTLRFSAIGYLTPAATVTFVLCPSTGLKNGVLVTVPPSGLADVTRISTCA</sequence>
<dbReference type="InterPro" id="IPR012902">
    <property type="entry name" value="N_methyl_site"/>
</dbReference>
<dbReference type="SUPFAM" id="SSF54523">
    <property type="entry name" value="Pili subunits"/>
    <property type="match status" value="1"/>
</dbReference>
<dbReference type="InterPro" id="IPR022346">
    <property type="entry name" value="T2SS_GspH"/>
</dbReference>
<evidence type="ECO:0000256" key="3">
    <source>
        <dbReference type="ARBA" id="ARBA00022475"/>
    </source>
</evidence>
<name>A0A7Y9R1S3_9BURK</name>
<reference evidence="13 14" key="1">
    <citation type="submission" date="2020-07" db="EMBL/GenBank/DDBJ databases">
        <title>Genomic Encyclopedia of Archaeal and Bacterial Type Strains, Phase II (KMG-II): from individual species to whole genera.</title>
        <authorList>
            <person name="Goeker M."/>
        </authorList>
    </citation>
    <scope>NUCLEOTIDE SEQUENCE [LARGE SCALE GENOMIC DNA]</scope>
    <source>
        <strain evidence="13 14">DSM 21226</strain>
    </source>
</reference>
<protein>
    <recommendedName>
        <fullName evidence="2">Type II secretion system protein H</fullName>
    </recommendedName>
    <alternativeName>
        <fullName evidence="10">General secretion pathway protein H</fullName>
    </alternativeName>
</protein>
<dbReference type="EMBL" id="JACCFH010000001">
    <property type="protein sequence ID" value="NYG34059.1"/>
    <property type="molecule type" value="Genomic_DNA"/>
</dbReference>
<evidence type="ECO:0000259" key="12">
    <source>
        <dbReference type="Pfam" id="PF12019"/>
    </source>
</evidence>
<comment type="caution">
    <text evidence="13">The sequence shown here is derived from an EMBL/GenBank/DDBJ whole genome shotgun (WGS) entry which is preliminary data.</text>
</comment>
<keyword evidence="5" id="KW-0997">Cell inner membrane</keyword>
<proteinExistence type="inferred from homology"/>
<evidence type="ECO:0000313" key="14">
    <source>
        <dbReference type="Proteomes" id="UP000518288"/>
    </source>
</evidence>
<dbReference type="Pfam" id="PF12019">
    <property type="entry name" value="GspH"/>
    <property type="match status" value="1"/>
</dbReference>
<organism evidence="13 14">
    <name type="scientific">Sphaerotilus montanus</name>
    <dbReference type="NCBI Taxonomy" id="522889"/>
    <lineage>
        <taxon>Bacteria</taxon>
        <taxon>Pseudomonadati</taxon>
        <taxon>Pseudomonadota</taxon>
        <taxon>Betaproteobacteria</taxon>
        <taxon>Burkholderiales</taxon>
        <taxon>Sphaerotilaceae</taxon>
        <taxon>Sphaerotilus</taxon>
    </lineage>
</organism>
<accession>A0A7Y9R1S3</accession>
<evidence type="ECO:0000256" key="11">
    <source>
        <dbReference type="SAM" id="Phobius"/>
    </source>
</evidence>
<dbReference type="Pfam" id="PF07963">
    <property type="entry name" value="N_methyl"/>
    <property type="match status" value="1"/>
</dbReference>
<keyword evidence="14" id="KW-1185">Reference proteome</keyword>
<evidence type="ECO:0000256" key="5">
    <source>
        <dbReference type="ARBA" id="ARBA00022519"/>
    </source>
</evidence>
<dbReference type="NCBIfam" id="TIGR02532">
    <property type="entry name" value="IV_pilin_GFxxxE"/>
    <property type="match status" value="1"/>
</dbReference>
<gene>
    <name evidence="13" type="ORF">BDD16_003045</name>
</gene>
<keyword evidence="7 11" id="KW-1133">Transmembrane helix</keyword>
<dbReference type="GO" id="GO:0015627">
    <property type="term" value="C:type II protein secretion system complex"/>
    <property type="evidence" value="ECO:0007669"/>
    <property type="project" value="InterPro"/>
</dbReference>
<evidence type="ECO:0000256" key="8">
    <source>
        <dbReference type="ARBA" id="ARBA00023136"/>
    </source>
</evidence>
<feature type="transmembrane region" description="Helical" evidence="11">
    <location>
        <begin position="25"/>
        <end position="44"/>
    </location>
</feature>
<keyword evidence="3" id="KW-1003">Cell membrane</keyword>
<evidence type="ECO:0000313" key="13">
    <source>
        <dbReference type="EMBL" id="NYG34059.1"/>
    </source>
</evidence>
<evidence type="ECO:0000256" key="10">
    <source>
        <dbReference type="ARBA" id="ARBA00030775"/>
    </source>
</evidence>
<dbReference type="AlphaFoldDB" id="A0A7Y9R1S3"/>
<evidence type="ECO:0000256" key="2">
    <source>
        <dbReference type="ARBA" id="ARBA00021549"/>
    </source>
</evidence>
<dbReference type="PROSITE" id="PS00409">
    <property type="entry name" value="PROKAR_NTER_METHYL"/>
    <property type="match status" value="1"/>
</dbReference>
<feature type="domain" description="General secretion pathway GspH" evidence="12">
    <location>
        <begin position="53"/>
        <end position="163"/>
    </location>
</feature>
<dbReference type="Proteomes" id="UP000518288">
    <property type="component" value="Unassembled WGS sequence"/>
</dbReference>
<evidence type="ECO:0000256" key="1">
    <source>
        <dbReference type="ARBA" id="ARBA00004377"/>
    </source>
</evidence>
<comment type="similarity">
    <text evidence="9">Belongs to the GSP H family.</text>
</comment>
<dbReference type="GO" id="GO:0015628">
    <property type="term" value="P:protein secretion by the type II secretion system"/>
    <property type="evidence" value="ECO:0007669"/>
    <property type="project" value="InterPro"/>
</dbReference>
<evidence type="ECO:0000256" key="6">
    <source>
        <dbReference type="ARBA" id="ARBA00022692"/>
    </source>
</evidence>
<comment type="subcellular location">
    <subcellularLocation>
        <location evidence="1">Cell inner membrane</location>
        <topology evidence="1">Single-pass membrane protein</topology>
    </subcellularLocation>
</comment>